<dbReference type="InterPro" id="IPR001789">
    <property type="entry name" value="Sig_transdc_resp-reg_receiver"/>
</dbReference>
<dbReference type="SUPFAM" id="SSF52172">
    <property type="entry name" value="CheY-like"/>
    <property type="match status" value="1"/>
</dbReference>
<evidence type="ECO:0000313" key="2">
    <source>
        <dbReference type="EMBL" id="VAX03527.1"/>
    </source>
</evidence>
<feature type="domain" description="Response regulatory" evidence="1">
    <location>
        <begin position="1"/>
        <end position="57"/>
    </location>
</feature>
<dbReference type="EMBL" id="UOFW01000051">
    <property type="protein sequence ID" value="VAX03527.1"/>
    <property type="molecule type" value="Genomic_DNA"/>
</dbReference>
<sequence length="57" mass="6667">MEALNNIRNHQWDVVILNDTIPGRGSLEILKTIKIEKPKLPVIVRTWTQEMRSPFEP</sequence>
<dbReference type="PROSITE" id="PS50110">
    <property type="entry name" value="RESPONSE_REGULATORY"/>
    <property type="match status" value="1"/>
</dbReference>
<protein>
    <recommendedName>
        <fullName evidence="1">Response regulatory domain-containing protein</fullName>
    </recommendedName>
</protein>
<proteinExistence type="predicted"/>
<reference evidence="2" key="1">
    <citation type="submission" date="2018-06" db="EMBL/GenBank/DDBJ databases">
        <authorList>
            <person name="Zhirakovskaya E."/>
        </authorList>
    </citation>
    <scope>NUCLEOTIDE SEQUENCE</scope>
</reference>
<organism evidence="2">
    <name type="scientific">hydrothermal vent metagenome</name>
    <dbReference type="NCBI Taxonomy" id="652676"/>
    <lineage>
        <taxon>unclassified sequences</taxon>
        <taxon>metagenomes</taxon>
        <taxon>ecological metagenomes</taxon>
    </lineage>
</organism>
<dbReference type="Gene3D" id="3.40.50.2300">
    <property type="match status" value="1"/>
</dbReference>
<dbReference type="AlphaFoldDB" id="A0A3B1BEP2"/>
<dbReference type="GO" id="GO:0000160">
    <property type="term" value="P:phosphorelay signal transduction system"/>
    <property type="evidence" value="ECO:0007669"/>
    <property type="project" value="InterPro"/>
</dbReference>
<feature type="non-terminal residue" evidence="2">
    <location>
        <position position="57"/>
    </location>
</feature>
<name>A0A3B1BEP2_9ZZZZ</name>
<gene>
    <name evidence="2" type="ORF">MNBD_ALPHA03-278</name>
</gene>
<evidence type="ECO:0000259" key="1">
    <source>
        <dbReference type="PROSITE" id="PS50110"/>
    </source>
</evidence>
<accession>A0A3B1BEP2</accession>
<dbReference type="InterPro" id="IPR011006">
    <property type="entry name" value="CheY-like_superfamily"/>
</dbReference>